<feature type="signal peptide" evidence="1">
    <location>
        <begin position="1"/>
        <end position="19"/>
    </location>
</feature>
<comment type="caution">
    <text evidence="2">The sequence shown here is derived from an EMBL/GenBank/DDBJ whole genome shotgun (WGS) entry which is preliminary data.</text>
</comment>
<dbReference type="Pfam" id="PF11901">
    <property type="entry name" value="DM9"/>
    <property type="match status" value="1"/>
</dbReference>
<proteinExistence type="predicted"/>
<evidence type="ECO:0000256" key="1">
    <source>
        <dbReference type="SAM" id="SignalP"/>
    </source>
</evidence>
<evidence type="ECO:0000313" key="2">
    <source>
        <dbReference type="EMBL" id="CAL8129218.1"/>
    </source>
</evidence>
<evidence type="ECO:0000313" key="3">
    <source>
        <dbReference type="Proteomes" id="UP001642540"/>
    </source>
</evidence>
<dbReference type="Proteomes" id="UP001642540">
    <property type="component" value="Unassembled WGS sequence"/>
</dbReference>
<feature type="chain" id="PRO_5046656257" evidence="1">
    <location>
        <begin position="20"/>
        <end position="160"/>
    </location>
</feature>
<dbReference type="EMBL" id="CAXLJM020000076">
    <property type="protein sequence ID" value="CAL8129218.1"/>
    <property type="molecule type" value="Genomic_DNA"/>
</dbReference>
<name>A0ABP1RJJ7_9HEXA</name>
<keyword evidence="3" id="KW-1185">Reference proteome</keyword>
<sequence>MALQKYLTILLSAVAVSTAFTIGEEKNSGTTDFEDQKLSWISIDEARSNMSLLIPSGIDLGRLPSYVARAEHLGEWVPGKAILGEAGDFYMYFSYEGQEHMRGDFQLLRIPIGVSSWVPSQRGEFHRLSVVAGQDPITKEATHICRGWYDNGKLFMGRLL</sequence>
<protein>
    <submittedName>
        <fullName evidence="2">Uncharacterized protein</fullName>
    </submittedName>
</protein>
<accession>A0ABP1RJJ7</accession>
<organism evidence="2 3">
    <name type="scientific">Orchesella dallaii</name>
    <dbReference type="NCBI Taxonomy" id="48710"/>
    <lineage>
        <taxon>Eukaryota</taxon>
        <taxon>Metazoa</taxon>
        <taxon>Ecdysozoa</taxon>
        <taxon>Arthropoda</taxon>
        <taxon>Hexapoda</taxon>
        <taxon>Collembola</taxon>
        <taxon>Entomobryomorpha</taxon>
        <taxon>Entomobryoidea</taxon>
        <taxon>Orchesellidae</taxon>
        <taxon>Orchesellinae</taxon>
        <taxon>Orchesella</taxon>
    </lineage>
</organism>
<gene>
    <name evidence="2" type="ORF">ODALV1_LOCUS22982</name>
</gene>
<dbReference type="InterPro" id="IPR006616">
    <property type="entry name" value="DM9_repeat"/>
</dbReference>
<reference evidence="2 3" key="1">
    <citation type="submission" date="2024-08" db="EMBL/GenBank/DDBJ databases">
        <authorList>
            <person name="Cucini C."/>
            <person name="Frati F."/>
        </authorList>
    </citation>
    <scope>NUCLEOTIDE SEQUENCE [LARGE SCALE GENOMIC DNA]</scope>
</reference>
<keyword evidence="1" id="KW-0732">Signal</keyword>